<sequence>MLFSKNLVAGLAVALSLLVQDAVAATPSCCTNQCGKAVGLNKNGKKDCSAVLIKTVILPTATTTRYATVTHTLIRHGLKVITPSTALIATATLIETDTSISTSISTDIETAYSTDITTVIETEFSTTTVPFPVPTSTNTVTVIKKRTLCATKPAYARTCDNGAYTRACSCVGVKPYTVTKPAPRKTITKTRTAYATVRTTATSIAPAITATTIVTVTSFTTVISGTEIVETSTVTLGTEIATTVTTVSVATHTADPVLPGCVGLGFTIRISTPDGSVPNNWGLGWITSLGLTTTTYIRGYSGGASQMTVDETGSIRNWWPNDMKMVVRTDGAPYQVLFSSDASNIHYSYPTQPARCGVNTDGTLACKVGEVDYQATMCRDPQYYDWILWLYNDEAQLAGRTCVNSLKAACKLA</sequence>
<protein>
    <submittedName>
        <fullName evidence="2">Uncharacterized protein</fullName>
    </submittedName>
</protein>
<comment type="caution">
    <text evidence="2">The sequence shown here is derived from an EMBL/GenBank/DDBJ whole genome shotgun (WGS) entry which is preliminary data.</text>
</comment>
<accession>A0AAV9UQQ6</accession>
<keyword evidence="1" id="KW-0732">Signal</keyword>
<proteinExistence type="predicted"/>
<reference evidence="2 3" key="1">
    <citation type="submission" date="2019-10" db="EMBL/GenBank/DDBJ databases">
        <authorList>
            <person name="Palmer J.M."/>
        </authorList>
    </citation>
    <scope>NUCLEOTIDE SEQUENCE [LARGE SCALE GENOMIC DNA]</scope>
    <source>
        <strain evidence="2 3">TWF696</strain>
    </source>
</reference>
<evidence type="ECO:0000256" key="1">
    <source>
        <dbReference type="SAM" id="SignalP"/>
    </source>
</evidence>
<gene>
    <name evidence="2" type="ORF">TWF696_006924</name>
</gene>
<organism evidence="2 3">
    <name type="scientific">Orbilia brochopaga</name>
    <dbReference type="NCBI Taxonomy" id="3140254"/>
    <lineage>
        <taxon>Eukaryota</taxon>
        <taxon>Fungi</taxon>
        <taxon>Dikarya</taxon>
        <taxon>Ascomycota</taxon>
        <taxon>Pezizomycotina</taxon>
        <taxon>Orbiliomycetes</taxon>
        <taxon>Orbiliales</taxon>
        <taxon>Orbiliaceae</taxon>
        <taxon>Orbilia</taxon>
    </lineage>
</organism>
<feature type="signal peptide" evidence="1">
    <location>
        <begin position="1"/>
        <end position="24"/>
    </location>
</feature>
<feature type="chain" id="PRO_5043720919" evidence="1">
    <location>
        <begin position="25"/>
        <end position="413"/>
    </location>
</feature>
<dbReference type="AlphaFoldDB" id="A0AAV9UQQ6"/>
<evidence type="ECO:0000313" key="3">
    <source>
        <dbReference type="Proteomes" id="UP001375240"/>
    </source>
</evidence>
<keyword evidence="3" id="KW-1185">Reference proteome</keyword>
<dbReference type="EMBL" id="JAVHNQ010000005">
    <property type="protein sequence ID" value="KAK6346816.1"/>
    <property type="molecule type" value="Genomic_DNA"/>
</dbReference>
<evidence type="ECO:0000313" key="2">
    <source>
        <dbReference type="EMBL" id="KAK6346816.1"/>
    </source>
</evidence>
<dbReference type="Proteomes" id="UP001375240">
    <property type="component" value="Unassembled WGS sequence"/>
</dbReference>
<name>A0AAV9UQQ6_9PEZI</name>